<proteinExistence type="predicted"/>
<dbReference type="EMBL" id="BK032653">
    <property type="protein sequence ID" value="DAF53448.1"/>
    <property type="molecule type" value="Genomic_DNA"/>
</dbReference>
<reference evidence="1" key="1">
    <citation type="journal article" date="2021" name="Proc. Natl. Acad. Sci. U.S.A.">
        <title>A Catalog of Tens of Thousands of Viruses from Human Metagenomes Reveals Hidden Associations with Chronic Diseases.</title>
        <authorList>
            <person name="Tisza M.J."/>
            <person name="Buck C.B."/>
        </authorList>
    </citation>
    <scope>NUCLEOTIDE SEQUENCE</scope>
    <source>
        <strain evidence="1">CtXBg1</strain>
    </source>
</reference>
<accession>A0A8S5SR87</accession>
<protein>
    <submittedName>
        <fullName evidence="1">Uncharacterized protein</fullName>
    </submittedName>
</protein>
<name>A0A8S5SR87_9CAUD</name>
<evidence type="ECO:0000313" key="1">
    <source>
        <dbReference type="EMBL" id="DAF53448.1"/>
    </source>
</evidence>
<sequence>MVFLAFNSNGKIFPVRLKMVQKSPRHSVKVEGGIERKFRGCHPVGVVLFRLNFYRLFK</sequence>
<organism evidence="1">
    <name type="scientific">Podoviridae sp. ctXBg1</name>
    <dbReference type="NCBI Taxonomy" id="2827739"/>
    <lineage>
        <taxon>Viruses</taxon>
        <taxon>Duplodnaviria</taxon>
        <taxon>Heunggongvirae</taxon>
        <taxon>Uroviricota</taxon>
        <taxon>Caudoviricetes</taxon>
    </lineage>
</organism>